<accession>A0A1J0GG79</accession>
<gene>
    <name evidence="1" type="ORF">A7L45_09740</name>
</gene>
<evidence type="ECO:0000313" key="1">
    <source>
        <dbReference type="EMBL" id="APC40325.1"/>
    </source>
</evidence>
<dbReference type="EMBL" id="CP015756">
    <property type="protein sequence ID" value="APC40325.1"/>
    <property type="molecule type" value="Genomic_DNA"/>
</dbReference>
<dbReference type="KEGG" id="ceu:A7L45_09740"/>
<evidence type="ECO:0000313" key="2">
    <source>
        <dbReference type="Proteomes" id="UP000182569"/>
    </source>
</evidence>
<dbReference type="RefSeq" id="WP_071612616.1">
    <property type="nucleotide sequence ID" value="NZ_CP015756.1"/>
</dbReference>
<name>A0A1J0GG79_9CLOT</name>
<proteinExistence type="predicted"/>
<organism evidence="1 2">
    <name type="scientific">Clostridium estertheticum subsp. estertheticum</name>
    <dbReference type="NCBI Taxonomy" id="1552"/>
    <lineage>
        <taxon>Bacteria</taxon>
        <taxon>Bacillati</taxon>
        <taxon>Bacillota</taxon>
        <taxon>Clostridia</taxon>
        <taxon>Eubacteriales</taxon>
        <taxon>Clostridiaceae</taxon>
        <taxon>Clostridium</taxon>
    </lineage>
</organism>
<dbReference type="OrthoDB" id="7014670at2"/>
<sequence length="195" mass="22623">MEQCYVLKINEEKNIQENSDLCFIGGYPRIPISATIPKCKLCNKEQTFMFQVAFPENHVWYGLSMAIFACTSCAKEGYFIPEMLNVHLKGANIPLGFLDKYQKNFKSMIFETSEARVQTDYCEKVKFKKWDLIKATNNKINKNKIGGIPKWVLDDETPSTYNYENSMFFIMQIFEEFEFEKSPKAPPQIELSLTG</sequence>
<dbReference type="Proteomes" id="UP000182569">
    <property type="component" value="Chromosome"/>
</dbReference>
<keyword evidence="2" id="KW-1185">Reference proteome</keyword>
<reference evidence="2" key="1">
    <citation type="journal article" date="2016" name="Front. Microbiol.">
        <title>Complete Genome Sequence of Clostridium estertheticum DSM 8809, a Microbe Identified in Spoiled Vacuum Packed Beef.</title>
        <authorList>
            <person name="Yu Z."/>
            <person name="Gunn L."/>
            <person name="Brennan E."/>
            <person name="Reid R."/>
            <person name="Wall P.G."/>
            <person name="Gaora O.P."/>
            <person name="Hurley D."/>
            <person name="Bolton D."/>
            <person name="Fanning S."/>
        </authorList>
    </citation>
    <scope>NUCLEOTIDE SEQUENCE [LARGE SCALE GENOMIC DNA]</scope>
    <source>
        <strain evidence="2">DSM 8809</strain>
    </source>
</reference>
<protein>
    <submittedName>
        <fullName evidence="1">Uncharacterized protein</fullName>
    </submittedName>
</protein>
<dbReference type="AlphaFoldDB" id="A0A1J0GG79"/>